<organism evidence="2 3">
    <name type="scientific">Trema orientale</name>
    <name type="common">Charcoal tree</name>
    <name type="synonym">Celtis orientalis</name>
    <dbReference type="NCBI Taxonomy" id="63057"/>
    <lineage>
        <taxon>Eukaryota</taxon>
        <taxon>Viridiplantae</taxon>
        <taxon>Streptophyta</taxon>
        <taxon>Embryophyta</taxon>
        <taxon>Tracheophyta</taxon>
        <taxon>Spermatophyta</taxon>
        <taxon>Magnoliopsida</taxon>
        <taxon>eudicotyledons</taxon>
        <taxon>Gunneridae</taxon>
        <taxon>Pentapetalae</taxon>
        <taxon>rosids</taxon>
        <taxon>fabids</taxon>
        <taxon>Rosales</taxon>
        <taxon>Cannabaceae</taxon>
        <taxon>Trema</taxon>
    </lineage>
</organism>
<evidence type="ECO:0000313" key="3">
    <source>
        <dbReference type="Proteomes" id="UP000237000"/>
    </source>
</evidence>
<dbReference type="Proteomes" id="UP000237000">
    <property type="component" value="Unassembled WGS sequence"/>
</dbReference>
<dbReference type="GO" id="GO:0051983">
    <property type="term" value="P:regulation of chromosome segregation"/>
    <property type="evidence" value="ECO:0007669"/>
    <property type="project" value="InterPro"/>
</dbReference>
<keyword evidence="1" id="KW-0175">Coiled coil</keyword>
<accession>A0A2P5F956</accession>
<feature type="coiled-coil region" evidence="1">
    <location>
        <begin position="51"/>
        <end position="98"/>
    </location>
</feature>
<sequence>MGDISKNMEMDKVISYGNDLVRVLKGKRDTISLTQYFDHFKALRSSSDSDFNELKSLLQDYEDKIVVCKQKTEAAKSEVVADEELDLLNKELEEERDRECLLLEELR</sequence>
<dbReference type="InterPro" id="IPR044951">
    <property type="entry name" value="SPC24-like"/>
</dbReference>
<dbReference type="EMBL" id="JXTC01000052">
    <property type="protein sequence ID" value="PON94329.1"/>
    <property type="molecule type" value="Genomic_DNA"/>
</dbReference>
<dbReference type="FunCoup" id="A0A2P5F956">
    <property type="interactions" value="204"/>
</dbReference>
<evidence type="ECO:0000256" key="1">
    <source>
        <dbReference type="SAM" id="Coils"/>
    </source>
</evidence>
<dbReference type="OrthoDB" id="1906227at2759"/>
<name>A0A2P5F956_TREOI</name>
<dbReference type="AlphaFoldDB" id="A0A2P5F956"/>
<evidence type="ECO:0000313" key="2">
    <source>
        <dbReference type="EMBL" id="PON94329.1"/>
    </source>
</evidence>
<gene>
    <name evidence="2" type="ORF">TorRG33x02_098030</name>
</gene>
<dbReference type="InParanoid" id="A0A2P5F956"/>
<protein>
    <submittedName>
        <fullName evidence="2">Uncharacterized protein</fullName>
    </submittedName>
</protein>
<dbReference type="PANTHER" id="PTHR35730:SF2">
    <property type="entry name" value="KINETOCHORE PROTEIN SPC24 HOMOLOG-RELATED"/>
    <property type="match status" value="1"/>
</dbReference>
<comment type="caution">
    <text evidence="2">The sequence shown here is derived from an EMBL/GenBank/DDBJ whole genome shotgun (WGS) entry which is preliminary data.</text>
</comment>
<keyword evidence="3" id="KW-1185">Reference proteome</keyword>
<proteinExistence type="predicted"/>
<reference evidence="3" key="1">
    <citation type="submission" date="2016-06" db="EMBL/GenBank/DDBJ databases">
        <title>Parallel loss of symbiosis genes in relatives of nitrogen-fixing non-legume Parasponia.</title>
        <authorList>
            <person name="Van Velzen R."/>
            <person name="Holmer R."/>
            <person name="Bu F."/>
            <person name="Rutten L."/>
            <person name="Van Zeijl A."/>
            <person name="Liu W."/>
            <person name="Santuari L."/>
            <person name="Cao Q."/>
            <person name="Sharma T."/>
            <person name="Shen D."/>
            <person name="Roswanjaya Y."/>
            <person name="Wardhani T."/>
            <person name="Kalhor M.S."/>
            <person name="Jansen J."/>
            <person name="Van den Hoogen J."/>
            <person name="Gungor B."/>
            <person name="Hartog M."/>
            <person name="Hontelez J."/>
            <person name="Verver J."/>
            <person name="Yang W.-C."/>
            <person name="Schijlen E."/>
            <person name="Repin R."/>
            <person name="Schilthuizen M."/>
            <person name="Schranz E."/>
            <person name="Heidstra R."/>
            <person name="Miyata K."/>
            <person name="Fedorova E."/>
            <person name="Kohlen W."/>
            <person name="Bisseling T."/>
            <person name="Smit S."/>
            <person name="Geurts R."/>
        </authorList>
    </citation>
    <scope>NUCLEOTIDE SEQUENCE [LARGE SCALE GENOMIC DNA]</scope>
    <source>
        <strain evidence="3">cv. RG33-2</strain>
    </source>
</reference>
<dbReference type="PANTHER" id="PTHR35730">
    <property type="entry name" value="KINETOCHORE PROTEIN SPC24 HOMOLOG-RELATED"/>
    <property type="match status" value="1"/>
</dbReference>
<dbReference type="STRING" id="63057.A0A2P5F956"/>